<comment type="caution">
    <text evidence="1">The sequence shown here is derived from an EMBL/GenBank/DDBJ whole genome shotgun (WGS) entry which is preliminary data.</text>
</comment>
<gene>
    <name evidence="1" type="ORF">HAINFHK1212_0896</name>
</gene>
<evidence type="ECO:0000313" key="1">
    <source>
        <dbReference type="EMBL" id="EFA28727.1"/>
    </source>
</evidence>
<dbReference type="AlphaFoldDB" id="A0A7G2K014"/>
<reference evidence="1" key="1">
    <citation type="journal article" date="2010" name="Genomics">
        <title>Tracing phylogenomic events leading to diversity of Haemophilus influenzae and the emergence of Brazilian Purpuric Fever (BPF)-associated clones.</title>
        <authorList>
            <person name="Papazisi L."/>
            <person name="Ratnayake S."/>
            <person name="Remortel B.G."/>
            <person name="Bock G.R."/>
            <person name="Liang W."/>
            <person name="Saeed A.I."/>
            <person name="Liu J."/>
            <person name="Fleischmann R.D."/>
            <person name="Kilian M."/>
            <person name="Peterson S.N."/>
        </authorList>
    </citation>
    <scope>NUCLEOTIDE SEQUENCE [LARGE SCALE GENOMIC DNA]</scope>
    <source>
        <strain evidence="1">HK1212</strain>
    </source>
</reference>
<protein>
    <submittedName>
        <fullName evidence="1">Uncharacterized protein</fullName>
    </submittedName>
</protein>
<proteinExistence type="predicted"/>
<name>A0A7G2K014_HAEIF</name>
<dbReference type="EMBL" id="ABFC01000570">
    <property type="protein sequence ID" value="EFA28727.1"/>
    <property type="molecule type" value="Genomic_DNA"/>
</dbReference>
<organism evidence="1">
    <name type="scientific">Haemophilus influenzae HK1212</name>
    <dbReference type="NCBI Taxonomy" id="456482"/>
    <lineage>
        <taxon>Bacteria</taxon>
        <taxon>Pseudomonadati</taxon>
        <taxon>Pseudomonadota</taxon>
        <taxon>Gammaproteobacteria</taxon>
        <taxon>Pasteurellales</taxon>
        <taxon>Pasteurellaceae</taxon>
        <taxon>Haemophilus</taxon>
    </lineage>
</organism>
<sequence>MHANHVVDLALLKIFVNIKKKLNFNFAVKQPNYLPHFLLKIG</sequence>
<accession>A0A7G2K014</accession>